<keyword evidence="4 5" id="KW-0012">Acyltransferase</keyword>
<dbReference type="AlphaFoldDB" id="K9WLR0"/>
<evidence type="ECO:0000256" key="5">
    <source>
        <dbReference type="RuleBase" id="RU367021"/>
    </source>
</evidence>
<dbReference type="InterPro" id="IPR018357">
    <property type="entry name" value="Hexapep_transf_CS"/>
</dbReference>
<dbReference type="Proteomes" id="UP000010471">
    <property type="component" value="Chromosome"/>
</dbReference>
<dbReference type="GO" id="GO:0008870">
    <property type="term" value="F:galactoside O-acetyltransferase activity"/>
    <property type="evidence" value="ECO:0007669"/>
    <property type="project" value="TreeGrafter"/>
</dbReference>
<dbReference type="FunFam" id="2.160.10.10:FF:000008">
    <property type="entry name" value="Maltose O-acetyltransferase"/>
    <property type="match status" value="1"/>
</dbReference>
<evidence type="ECO:0000259" key="6">
    <source>
        <dbReference type="SMART" id="SM01266"/>
    </source>
</evidence>
<dbReference type="InterPro" id="IPR024688">
    <property type="entry name" value="Mac_dom"/>
</dbReference>
<feature type="domain" description="Maltose/galactoside acetyltransferase" evidence="6">
    <location>
        <begin position="8"/>
        <end position="62"/>
    </location>
</feature>
<dbReference type="CDD" id="cd03357">
    <property type="entry name" value="LbH_MAT_GAT"/>
    <property type="match status" value="1"/>
</dbReference>
<dbReference type="Pfam" id="PF00132">
    <property type="entry name" value="Hexapep"/>
    <property type="match status" value="1"/>
</dbReference>
<evidence type="ECO:0000313" key="7">
    <source>
        <dbReference type="EMBL" id="AFZ21098.1"/>
    </source>
</evidence>
<dbReference type="GO" id="GO:0043886">
    <property type="term" value="F:structural constituent of carboxysome shell"/>
    <property type="evidence" value="ECO:0007669"/>
    <property type="project" value="UniProtKB-ARBA"/>
</dbReference>
<name>K9WLR0_9CYAN</name>
<dbReference type="PATRIC" id="fig|1173027.3.peg.6050"/>
<comment type="similarity">
    <text evidence="1 5">Belongs to the transferase hexapeptide repeat family.</text>
</comment>
<dbReference type="InterPro" id="IPR001451">
    <property type="entry name" value="Hexapep"/>
</dbReference>
<dbReference type="SMART" id="SM01266">
    <property type="entry name" value="Mac"/>
    <property type="match status" value="1"/>
</dbReference>
<keyword evidence="2 5" id="KW-0808">Transferase</keyword>
<accession>K9WLR0</accession>
<evidence type="ECO:0000256" key="3">
    <source>
        <dbReference type="ARBA" id="ARBA00022737"/>
    </source>
</evidence>
<evidence type="ECO:0000313" key="8">
    <source>
        <dbReference type="Proteomes" id="UP000010471"/>
    </source>
</evidence>
<evidence type="ECO:0000256" key="2">
    <source>
        <dbReference type="ARBA" id="ARBA00022679"/>
    </source>
</evidence>
<dbReference type="KEGG" id="mic:Mic7113_5461"/>
<dbReference type="HOGENOM" id="CLU_051638_3_0_3"/>
<dbReference type="Gene3D" id="2.160.10.10">
    <property type="entry name" value="Hexapeptide repeat proteins"/>
    <property type="match status" value="1"/>
</dbReference>
<reference evidence="7 8" key="1">
    <citation type="submission" date="2012-06" db="EMBL/GenBank/DDBJ databases">
        <title>Finished chromosome of genome of Microcoleus sp. PCC 7113.</title>
        <authorList>
            <consortium name="US DOE Joint Genome Institute"/>
            <person name="Gugger M."/>
            <person name="Coursin T."/>
            <person name="Rippka R."/>
            <person name="Tandeau De Marsac N."/>
            <person name="Huntemann M."/>
            <person name="Wei C.-L."/>
            <person name="Han J."/>
            <person name="Detter J.C."/>
            <person name="Han C."/>
            <person name="Tapia R."/>
            <person name="Chen A."/>
            <person name="Kyrpides N."/>
            <person name="Mavromatis K."/>
            <person name="Markowitz V."/>
            <person name="Szeto E."/>
            <person name="Ivanova N."/>
            <person name="Pagani I."/>
            <person name="Pati A."/>
            <person name="Goodwin L."/>
            <person name="Nordberg H.P."/>
            <person name="Cantor M.N."/>
            <person name="Hua S.X."/>
            <person name="Woyke T."/>
            <person name="Kerfeld C.A."/>
        </authorList>
    </citation>
    <scope>NUCLEOTIDE SEQUENCE [LARGE SCALE GENOMIC DNA]</scope>
    <source>
        <strain evidence="7 8">PCC 7113</strain>
    </source>
</reference>
<keyword evidence="8" id="KW-1185">Reference proteome</keyword>
<proteinExistence type="inferred from homology"/>
<organism evidence="7 8">
    <name type="scientific">Allocoleopsis franciscana PCC 7113</name>
    <dbReference type="NCBI Taxonomy" id="1173027"/>
    <lineage>
        <taxon>Bacteria</taxon>
        <taxon>Bacillati</taxon>
        <taxon>Cyanobacteriota</taxon>
        <taxon>Cyanophyceae</taxon>
        <taxon>Coleofasciculales</taxon>
        <taxon>Coleofasciculaceae</taxon>
        <taxon>Allocoleopsis</taxon>
        <taxon>Allocoleopsis franciscana</taxon>
    </lineage>
</organism>
<dbReference type="EC" id="2.3.1.-" evidence="5"/>
<dbReference type="GO" id="GO:0031470">
    <property type="term" value="C:carboxysome"/>
    <property type="evidence" value="ECO:0007669"/>
    <property type="project" value="UniProtKB-ARBA"/>
</dbReference>
<dbReference type="Pfam" id="PF12464">
    <property type="entry name" value="Mac"/>
    <property type="match status" value="1"/>
</dbReference>
<dbReference type="InterPro" id="IPR011004">
    <property type="entry name" value="Trimer_LpxA-like_sf"/>
</dbReference>
<dbReference type="InterPro" id="IPR039369">
    <property type="entry name" value="LacA-like"/>
</dbReference>
<dbReference type="PROSITE" id="PS00101">
    <property type="entry name" value="HEXAPEP_TRANSFERASES"/>
    <property type="match status" value="1"/>
</dbReference>
<dbReference type="PANTHER" id="PTHR43017">
    <property type="entry name" value="GALACTOSIDE O-ACETYLTRANSFERASE"/>
    <property type="match status" value="1"/>
</dbReference>
<dbReference type="EMBL" id="CP003630">
    <property type="protein sequence ID" value="AFZ21098.1"/>
    <property type="molecule type" value="Genomic_DNA"/>
</dbReference>
<evidence type="ECO:0000256" key="4">
    <source>
        <dbReference type="ARBA" id="ARBA00023315"/>
    </source>
</evidence>
<dbReference type="SUPFAM" id="SSF51161">
    <property type="entry name" value="Trimeric LpxA-like enzymes"/>
    <property type="match status" value="1"/>
</dbReference>
<gene>
    <name evidence="7" type="ORF">Mic7113_5461</name>
</gene>
<sequence>MAMDKTEKQKMLAGELYRSTDPELVAERHNARRLTRLYNATTEQESEKRVQMLRELFGTVGSTLEIEPPFYCDYGYNIYAGEGFYMNFGCIILDCCSVHIGDNVLCAPAVQIYTATHPTDPEIRLSGLELAAPVRIGNNVWIGGGAIICPGVTVGDHTTIAAGSVVVKDIPERVVAGGNPCRIIRHL</sequence>
<evidence type="ECO:0000256" key="1">
    <source>
        <dbReference type="ARBA" id="ARBA00007274"/>
    </source>
</evidence>
<dbReference type="eggNOG" id="COG0110">
    <property type="taxonomic scope" value="Bacteria"/>
</dbReference>
<keyword evidence="3" id="KW-0677">Repeat</keyword>
<dbReference type="PANTHER" id="PTHR43017:SF1">
    <property type="entry name" value="ACETYLTRANSFERASE YJL218W-RELATED"/>
    <property type="match status" value="1"/>
</dbReference>
<protein>
    <recommendedName>
        <fullName evidence="5">Acetyltransferase</fullName>
        <ecNumber evidence="5">2.3.1.-</ecNumber>
    </recommendedName>
</protein>